<name>A0AAN9C0S7_9CAEN</name>
<sequence>MIVVFVDFHLYGVRETPFSPPVTGTNKPRFGGLVGQCYTEDQRRQTYCTERAITRDFEQPFTNIQTAGERDVSPPPPYSEHTHYDTTSIQPGGQGVSALDSMPKDAPPPYSGSDGDTMTSAYAEQELQPVMTYQPQSYQRNTQTSAGISSSIQPQGYANCDDFCDDFCELCGCLCLCCAICGDCDA</sequence>
<protein>
    <submittedName>
        <fullName evidence="2">Uncharacterized protein</fullName>
    </submittedName>
</protein>
<dbReference type="Proteomes" id="UP001374579">
    <property type="component" value="Unassembled WGS sequence"/>
</dbReference>
<dbReference type="EMBL" id="JBAMIC010000001">
    <property type="protein sequence ID" value="KAK7115242.1"/>
    <property type="molecule type" value="Genomic_DNA"/>
</dbReference>
<comment type="caution">
    <text evidence="2">The sequence shown here is derived from an EMBL/GenBank/DDBJ whole genome shotgun (WGS) entry which is preliminary data.</text>
</comment>
<accession>A0AAN9C0S7</accession>
<evidence type="ECO:0000313" key="2">
    <source>
        <dbReference type="EMBL" id="KAK7115242.1"/>
    </source>
</evidence>
<gene>
    <name evidence="2" type="ORF">V1264_001154</name>
</gene>
<proteinExistence type="predicted"/>
<evidence type="ECO:0000256" key="1">
    <source>
        <dbReference type="SAM" id="MobiDB-lite"/>
    </source>
</evidence>
<feature type="region of interest" description="Disordered" evidence="1">
    <location>
        <begin position="67"/>
        <end position="118"/>
    </location>
</feature>
<keyword evidence="3" id="KW-1185">Reference proteome</keyword>
<evidence type="ECO:0000313" key="3">
    <source>
        <dbReference type="Proteomes" id="UP001374579"/>
    </source>
</evidence>
<dbReference type="AlphaFoldDB" id="A0AAN9C0S7"/>
<organism evidence="2 3">
    <name type="scientific">Littorina saxatilis</name>
    <dbReference type="NCBI Taxonomy" id="31220"/>
    <lineage>
        <taxon>Eukaryota</taxon>
        <taxon>Metazoa</taxon>
        <taxon>Spiralia</taxon>
        <taxon>Lophotrochozoa</taxon>
        <taxon>Mollusca</taxon>
        <taxon>Gastropoda</taxon>
        <taxon>Caenogastropoda</taxon>
        <taxon>Littorinimorpha</taxon>
        <taxon>Littorinoidea</taxon>
        <taxon>Littorinidae</taxon>
        <taxon>Littorina</taxon>
    </lineage>
</organism>
<reference evidence="2 3" key="1">
    <citation type="submission" date="2024-02" db="EMBL/GenBank/DDBJ databases">
        <title>Chromosome-scale genome assembly of the rough periwinkle Littorina saxatilis.</title>
        <authorList>
            <person name="De Jode A."/>
            <person name="Faria R."/>
            <person name="Formenti G."/>
            <person name="Sims Y."/>
            <person name="Smith T.P."/>
            <person name="Tracey A."/>
            <person name="Wood J.M.D."/>
            <person name="Zagrodzka Z.B."/>
            <person name="Johannesson K."/>
            <person name="Butlin R.K."/>
            <person name="Leder E.H."/>
        </authorList>
    </citation>
    <scope>NUCLEOTIDE SEQUENCE [LARGE SCALE GENOMIC DNA]</scope>
    <source>
        <strain evidence="2">Snail1</strain>
        <tissue evidence="2">Muscle</tissue>
    </source>
</reference>